<evidence type="ECO:0000313" key="1">
    <source>
        <dbReference type="EMBL" id="KIW40058.1"/>
    </source>
</evidence>
<dbReference type="Gene3D" id="2.60.120.10">
    <property type="entry name" value="Jelly Rolls"/>
    <property type="match status" value="2"/>
</dbReference>
<proteinExistence type="predicted"/>
<dbReference type="AlphaFoldDB" id="A0A0D2DAD6"/>
<dbReference type="OrthoDB" id="5150427at2759"/>
<dbReference type="HOGENOM" id="CLU_829318_0_0_1"/>
<dbReference type="InterPro" id="IPR014710">
    <property type="entry name" value="RmlC-like_jellyroll"/>
</dbReference>
<organism evidence="1 2">
    <name type="scientific">Exophiala oligosperma</name>
    <dbReference type="NCBI Taxonomy" id="215243"/>
    <lineage>
        <taxon>Eukaryota</taxon>
        <taxon>Fungi</taxon>
        <taxon>Dikarya</taxon>
        <taxon>Ascomycota</taxon>
        <taxon>Pezizomycotina</taxon>
        <taxon>Eurotiomycetes</taxon>
        <taxon>Chaetothyriomycetidae</taxon>
        <taxon>Chaetothyriales</taxon>
        <taxon>Herpotrichiellaceae</taxon>
        <taxon>Exophiala</taxon>
    </lineage>
</organism>
<dbReference type="Proteomes" id="UP000053342">
    <property type="component" value="Unassembled WGS sequence"/>
</dbReference>
<dbReference type="SUPFAM" id="SSF51182">
    <property type="entry name" value="RmlC-like cupins"/>
    <property type="match status" value="1"/>
</dbReference>
<keyword evidence="2" id="KW-1185">Reference proteome</keyword>
<dbReference type="RefSeq" id="XP_016260274.1">
    <property type="nucleotide sequence ID" value="XM_016409966.1"/>
</dbReference>
<dbReference type="GeneID" id="27360685"/>
<name>A0A0D2DAD6_9EURO</name>
<dbReference type="VEuPathDB" id="FungiDB:PV06_08611"/>
<dbReference type="InterPro" id="IPR011051">
    <property type="entry name" value="RmlC_Cupin_sf"/>
</dbReference>
<evidence type="ECO:0008006" key="3">
    <source>
        <dbReference type="Google" id="ProtNLM"/>
    </source>
</evidence>
<gene>
    <name evidence="1" type="ORF">PV06_08611</name>
</gene>
<protein>
    <recommendedName>
        <fullName evidence="3">Cupin 2 conserved barrel domain-containing protein</fullName>
    </recommendedName>
</protein>
<sequence>MDVVQEIITSWPKDEDTLEVQRREELLFQQPSMGPVKLRSHEPIQAVHFASAFKPIKFARPAGIYESHHLRVEWQTMANFRQPFYHRNADVDELSYQVCGTRTLMTEYGTVDLEPGDFTRIPVGVAHDNYGIDDIHLLFYIPAPVKECGPIVRRAEARDLQFEGWAPKAIPEVMTLCLGGPECDIAASLVDETLLLEHAKHVDQHKLIPVLRPHAEDRGTSWLYKSEFVWVGHTERNPGEQPAYYRHRFGDEIQCQISGTRTVVTQRGVIDLEPGDYICIPTGVPFTDIAHEKTMFISILTHHESPPVAPITKTARPATFAEIQKLRGVHLRNGE</sequence>
<accession>A0A0D2DAD6</accession>
<reference evidence="1 2" key="1">
    <citation type="submission" date="2015-01" db="EMBL/GenBank/DDBJ databases">
        <title>The Genome Sequence of Exophiala oligosperma CBS72588.</title>
        <authorList>
            <consortium name="The Broad Institute Genomics Platform"/>
            <person name="Cuomo C."/>
            <person name="de Hoog S."/>
            <person name="Gorbushina A."/>
            <person name="Stielow B."/>
            <person name="Teixiera M."/>
            <person name="Abouelleil A."/>
            <person name="Chapman S.B."/>
            <person name="Priest M."/>
            <person name="Young S.K."/>
            <person name="Wortman J."/>
            <person name="Nusbaum C."/>
            <person name="Birren B."/>
        </authorList>
    </citation>
    <scope>NUCLEOTIDE SEQUENCE [LARGE SCALE GENOMIC DNA]</scope>
    <source>
        <strain evidence="1 2">CBS 72588</strain>
    </source>
</reference>
<evidence type="ECO:0000313" key="2">
    <source>
        <dbReference type="Proteomes" id="UP000053342"/>
    </source>
</evidence>
<dbReference type="EMBL" id="KN847339">
    <property type="protein sequence ID" value="KIW40058.1"/>
    <property type="molecule type" value="Genomic_DNA"/>
</dbReference>